<organism evidence="1 2">
    <name type="scientific">Natrialba hulunbeirensis JCM 10989</name>
    <dbReference type="NCBI Taxonomy" id="1227493"/>
    <lineage>
        <taxon>Archaea</taxon>
        <taxon>Methanobacteriati</taxon>
        <taxon>Methanobacteriota</taxon>
        <taxon>Stenosarchaea group</taxon>
        <taxon>Halobacteria</taxon>
        <taxon>Halobacteriales</taxon>
        <taxon>Natrialbaceae</taxon>
        <taxon>Natrialba</taxon>
    </lineage>
</organism>
<proteinExistence type="predicted"/>
<comment type="caution">
    <text evidence="1">The sequence shown here is derived from an EMBL/GenBank/DDBJ whole genome shotgun (WGS) entry which is preliminary data.</text>
</comment>
<dbReference type="AlphaFoldDB" id="L9ZRJ3"/>
<sequence length="64" mass="7425">MWDDDPDAPDNAKKLNAEYKHTYQTHDFTLSLNPTEGLLFIDDDIQDEEWGGQWETHLGEKEGC</sequence>
<name>L9ZRJ3_9EURY</name>
<accession>L9ZRJ3</accession>
<dbReference type="EMBL" id="AOIM01000041">
    <property type="protein sequence ID" value="ELY87773.1"/>
    <property type="molecule type" value="Genomic_DNA"/>
</dbReference>
<evidence type="ECO:0000313" key="2">
    <source>
        <dbReference type="Proteomes" id="UP000011519"/>
    </source>
</evidence>
<dbReference type="Proteomes" id="UP000011519">
    <property type="component" value="Unassembled WGS sequence"/>
</dbReference>
<protein>
    <submittedName>
        <fullName evidence="1">Uncharacterized protein</fullName>
    </submittedName>
</protein>
<evidence type="ECO:0000313" key="1">
    <source>
        <dbReference type="EMBL" id="ELY87773.1"/>
    </source>
</evidence>
<reference evidence="1 2" key="1">
    <citation type="journal article" date="2014" name="PLoS Genet.">
        <title>Phylogenetically driven sequencing of extremely halophilic archaea reveals strategies for static and dynamic osmo-response.</title>
        <authorList>
            <person name="Becker E.A."/>
            <person name="Seitzer P.M."/>
            <person name="Tritt A."/>
            <person name="Larsen D."/>
            <person name="Krusor M."/>
            <person name="Yao A.I."/>
            <person name="Wu D."/>
            <person name="Madern D."/>
            <person name="Eisen J.A."/>
            <person name="Darling A.E."/>
            <person name="Facciotti M.T."/>
        </authorList>
    </citation>
    <scope>NUCLEOTIDE SEQUENCE [LARGE SCALE GENOMIC DNA]</scope>
    <source>
        <strain evidence="1 2">JCM 10989</strain>
    </source>
</reference>
<gene>
    <name evidence="1" type="ORF">C483_17788</name>
</gene>
<keyword evidence="2" id="KW-1185">Reference proteome</keyword>